<dbReference type="Gene3D" id="1.10.1220.10">
    <property type="entry name" value="Met repressor-like"/>
    <property type="match status" value="1"/>
</dbReference>
<dbReference type="CDD" id="cd21631">
    <property type="entry name" value="RHH_CopG_NikR-like"/>
    <property type="match status" value="1"/>
</dbReference>
<organism evidence="4">
    <name type="scientific">freshwater metagenome</name>
    <dbReference type="NCBI Taxonomy" id="449393"/>
    <lineage>
        <taxon>unclassified sequences</taxon>
        <taxon>metagenomes</taxon>
        <taxon>ecological metagenomes</taxon>
    </lineage>
</organism>
<evidence type="ECO:0000256" key="1">
    <source>
        <dbReference type="SAM" id="Coils"/>
    </source>
</evidence>
<reference evidence="4" key="1">
    <citation type="submission" date="2020-05" db="EMBL/GenBank/DDBJ databases">
        <authorList>
            <person name="Chiriac C."/>
            <person name="Salcher M."/>
            <person name="Ghai R."/>
            <person name="Kavagutti S V."/>
        </authorList>
    </citation>
    <scope>NUCLEOTIDE SEQUENCE</scope>
</reference>
<feature type="compositionally biased region" description="Basic and acidic residues" evidence="2">
    <location>
        <begin position="102"/>
        <end position="114"/>
    </location>
</feature>
<name>A0A6J6NC67_9ZZZZ</name>
<dbReference type="SUPFAM" id="SSF47598">
    <property type="entry name" value="Ribbon-helix-helix"/>
    <property type="match status" value="1"/>
</dbReference>
<feature type="coiled-coil region" evidence="1">
    <location>
        <begin position="32"/>
        <end position="62"/>
    </location>
</feature>
<feature type="region of interest" description="Disordered" evidence="2">
    <location>
        <begin position="79"/>
        <end position="126"/>
    </location>
</feature>
<protein>
    <submittedName>
        <fullName evidence="4">Unannotated protein</fullName>
    </submittedName>
</protein>
<dbReference type="AlphaFoldDB" id="A0A6J6NC67"/>
<proteinExistence type="predicted"/>
<dbReference type="EMBL" id="CAEZXL010000055">
    <property type="protein sequence ID" value="CAB4684190.1"/>
    <property type="molecule type" value="Genomic_DNA"/>
</dbReference>
<dbReference type="GO" id="GO:0006355">
    <property type="term" value="P:regulation of DNA-templated transcription"/>
    <property type="evidence" value="ECO:0007669"/>
    <property type="project" value="InterPro"/>
</dbReference>
<dbReference type="InterPro" id="IPR010985">
    <property type="entry name" value="Ribbon_hlx_hlx"/>
</dbReference>
<evidence type="ECO:0000256" key="2">
    <source>
        <dbReference type="SAM" id="MobiDB-lite"/>
    </source>
</evidence>
<sequence length="126" mass="14490">MAMVTIRLPQELRDRIDKLSERSGRTKSYFIRQLVERGVDALEEEQRELEEIRAAIRSGRRGFKTYSMDEVLEHVGLTRMDIGMDPERGQPTKKARQPSNAKDPKKAAVAEPKRTTNRIAKAPKKQ</sequence>
<gene>
    <name evidence="4" type="ORF">UFOPK2373_00437</name>
</gene>
<evidence type="ECO:0000313" key="4">
    <source>
        <dbReference type="EMBL" id="CAB4684190.1"/>
    </source>
</evidence>
<evidence type="ECO:0000259" key="3">
    <source>
        <dbReference type="Pfam" id="PF01402"/>
    </source>
</evidence>
<feature type="domain" description="Ribbon-helix-helix protein CopG" evidence="3">
    <location>
        <begin position="4"/>
        <end position="39"/>
    </location>
</feature>
<dbReference type="InterPro" id="IPR002145">
    <property type="entry name" value="CopG"/>
</dbReference>
<accession>A0A6J6NC67</accession>
<dbReference type="Pfam" id="PF01402">
    <property type="entry name" value="RHH_1"/>
    <property type="match status" value="1"/>
</dbReference>
<keyword evidence="1" id="KW-0175">Coiled coil</keyword>
<dbReference type="InterPro" id="IPR013321">
    <property type="entry name" value="Arc_rbn_hlx_hlx"/>
</dbReference>